<organism evidence="1 2">
    <name type="scientific">Carnegiea gigantea</name>
    <dbReference type="NCBI Taxonomy" id="171969"/>
    <lineage>
        <taxon>Eukaryota</taxon>
        <taxon>Viridiplantae</taxon>
        <taxon>Streptophyta</taxon>
        <taxon>Embryophyta</taxon>
        <taxon>Tracheophyta</taxon>
        <taxon>Spermatophyta</taxon>
        <taxon>Magnoliopsida</taxon>
        <taxon>eudicotyledons</taxon>
        <taxon>Gunneridae</taxon>
        <taxon>Pentapetalae</taxon>
        <taxon>Caryophyllales</taxon>
        <taxon>Cactineae</taxon>
        <taxon>Cactaceae</taxon>
        <taxon>Cactoideae</taxon>
        <taxon>Echinocereeae</taxon>
        <taxon>Carnegiea</taxon>
    </lineage>
</organism>
<dbReference type="Proteomes" id="UP001153076">
    <property type="component" value="Unassembled WGS sequence"/>
</dbReference>
<gene>
    <name evidence="1" type="ORF">Cgig2_016803</name>
</gene>
<name>A0A9Q1GZ76_9CARY</name>
<dbReference type="EMBL" id="JAKOGI010001040">
    <property type="protein sequence ID" value="KAJ8428219.1"/>
    <property type="molecule type" value="Genomic_DNA"/>
</dbReference>
<accession>A0A9Q1GZ76</accession>
<reference evidence="1" key="1">
    <citation type="submission" date="2022-04" db="EMBL/GenBank/DDBJ databases">
        <title>Carnegiea gigantea Genome sequencing and assembly v2.</title>
        <authorList>
            <person name="Copetti D."/>
            <person name="Sanderson M.J."/>
            <person name="Burquez A."/>
            <person name="Wojciechowski M.F."/>
        </authorList>
    </citation>
    <scope>NUCLEOTIDE SEQUENCE</scope>
    <source>
        <strain evidence="1">SGP5-SGP5p</strain>
        <tissue evidence="1">Aerial part</tissue>
    </source>
</reference>
<sequence length="316" mass="33496">MRSKTLAMTPASSLKEITIQKARMQQPQLAALPFVIVQANDPFAVVFEGSERSPSKSYSLLSCPSSALLSFTPSSDTSFAKTLLFFSSAPKNQTNWVKQSAFLSTSPALLDHTLPVPPSSSDTARTPFEQLLSLPVNGDISDFLSCLTCLLSRFMMTSGSVSFPAIASTGSGASSTLSSNDFLDPLCAHRGLATDSPNLLAHLGLETAESPNLLAHLGLAAADSDKPAPKNLFPFKKDGVLTTSSISSSGSVDTGNGVDLASSLNPTISIIKNTWRTQIKEFSKFSGNKGKETIKEKQGYEGPFKDGIDHKVGKLA</sequence>
<comment type="caution">
    <text evidence="1">The sequence shown here is derived from an EMBL/GenBank/DDBJ whole genome shotgun (WGS) entry which is preliminary data.</text>
</comment>
<proteinExistence type="predicted"/>
<keyword evidence="2" id="KW-1185">Reference proteome</keyword>
<evidence type="ECO:0000313" key="2">
    <source>
        <dbReference type="Proteomes" id="UP001153076"/>
    </source>
</evidence>
<dbReference type="AlphaFoldDB" id="A0A9Q1GZ76"/>
<evidence type="ECO:0000313" key="1">
    <source>
        <dbReference type="EMBL" id="KAJ8428219.1"/>
    </source>
</evidence>
<protein>
    <submittedName>
        <fullName evidence="1">Uncharacterized protein</fullName>
    </submittedName>
</protein>